<feature type="region of interest" description="Disordered" evidence="7">
    <location>
        <begin position="1"/>
        <end position="24"/>
    </location>
</feature>
<reference evidence="8" key="2">
    <citation type="submission" date="2019-07" db="EMBL/GenBank/DDBJ databases">
        <authorList>
            <person name="Seetharam A."/>
            <person name="Woodhouse M."/>
            <person name="Cannon E."/>
        </authorList>
    </citation>
    <scope>NUCLEOTIDE SEQUENCE [LARGE SCALE GENOMIC DNA]</scope>
    <source>
        <strain evidence="8">cv. B73</strain>
    </source>
</reference>
<dbReference type="AlphaFoldDB" id="A0A804NCW2"/>
<accession>A0A804NCW2</accession>
<keyword evidence="10" id="KW-1267">Proteomics identification</keyword>
<dbReference type="GO" id="GO:0008033">
    <property type="term" value="P:tRNA processing"/>
    <property type="evidence" value="ECO:0007669"/>
    <property type="project" value="UniProtKB-KW"/>
</dbReference>
<evidence type="ECO:0000256" key="4">
    <source>
        <dbReference type="ARBA" id="ARBA00022490"/>
    </source>
</evidence>
<keyword evidence="4" id="KW-0963">Cytoplasm</keyword>
<evidence type="ECO:0000256" key="1">
    <source>
        <dbReference type="ARBA" id="ARBA00004123"/>
    </source>
</evidence>
<dbReference type="PANTHER" id="PTHR31283:SF5">
    <property type="entry name" value="EKC_KEOPS COMPLEX SUBUNIT LAGE3"/>
    <property type="match status" value="1"/>
</dbReference>
<gene>
    <name evidence="8" type="primary">LOC100276896</name>
</gene>
<reference evidence="9" key="1">
    <citation type="submission" date="2015-12" db="EMBL/GenBank/DDBJ databases">
        <title>Update maize B73 reference genome by single molecule sequencing technologies.</title>
        <authorList>
            <consortium name="Maize Genome Sequencing Project"/>
            <person name="Ware D."/>
        </authorList>
    </citation>
    <scope>NUCLEOTIDE SEQUENCE [LARGE SCALE GENOMIC DNA]</scope>
    <source>
        <strain evidence="9">cv. B73</strain>
    </source>
</reference>
<dbReference type="Gene3D" id="3.30.310.50">
    <property type="entry name" value="Alpha-D-phosphohexomutase, C-terminal domain"/>
    <property type="match status" value="1"/>
</dbReference>
<keyword evidence="6" id="KW-0539">Nucleus</keyword>
<dbReference type="EnsemblPlants" id="Zm00001eb152100_T003">
    <property type="protein sequence ID" value="Zm00001eb152100_P003"/>
    <property type="gene ID" value="Zm00001eb152100"/>
</dbReference>
<evidence type="ECO:0000256" key="2">
    <source>
        <dbReference type="ARBA" id="ARBA00004496"/>
    </source>
</evidence>
<comment type="subcellular location">
    <subcellularLocation>
        <location evidence="2">Cytoplasm</location>
    </subcellularLocation>
    <subcellularLocation>
        <location evidence="1">Nucleus</location>
    </subcellularLocation>
</comment>
<evidence type="ECO:0000256" key="6">
    <source>
        <dbReference type="ARBA" id="ARBA00023242"/>
    </source>
</evidence>
<evidence type="ECO:0000313" key="9">
    <source>
        <dbReference type="Proteomes" id="UP000007305"/>
    </source>
</evidence>
<organism evidence="8 9">
    <name type="scientific">Zea mays</name>
    <name type="common">Maize</name>
    <dbReference type="NCBI Taxonomy" id="4577"/>
    <lineage>
        <taxon>Eukaryota</taxon>
        <taxon>Viridiplantae</taxon>
        <taxon>Streptophyta</taxon>
        <taxon>Embryophyta</taxon>
        <taxon>Tracheophyta</taxon>
        <taxon>Spermatophyta</taxon>
        <taxon>Magnoliopsida</taxon>
        <taxon>Liliopsida</taxon>
        <taxon>Poales</taxon>
        <taxon>Poaceae</taxon>
        <taxon>PACMAD clade</taxon>
        <taxon>Panicoideae</taxon>
        <taxon>Andropogonodae</taxon>
        <taxon>Andropogoneae</taxon>
        <taxon>Tripsacinae</taxon>
        <taxon>Zea</taxon>
    </lineage>
</organism>
<protein>
    <submittedName>
        <fullName evidence="8">Uncharacterized protein</fullName>
    </submittedName>
</protein>
<dbReference type="PANTHER" id="PTHR31283">
    <property type="entry name" value="EKC/KEOPS COMPLEX SUBUNIT PCC1 FAMILY MEMBER"/>
    <property type="match status" value="1"/>
</dbReference>
<evidence type="ECO:0007829" key="10">
    <source>
        <dbReference type="PeptideAtlas" id="A0A804NCW2"/>
    </source>
</evidence>
<dbReference type="Pfam" id="PF09341">
    <property type="entry name" value="Pcc1"/>
    <property type="match status" value="1"/>
</dbReference>
<evidence type="ECO:0000313" key="8">
    <source>
        <dbReference type="EnsemblPlants" id="Zm00001eb152100_P003"/>
    </source>
</evidence>
<keyword evidence="5" id="KW-0819">tRNA processing</keyword>
<evidence type="ECO:0000256" key="7">
    <source>
        <dbReference type="SAM" id="MobiDB-lite"/>
    </source>
</evidence>
<dbReference type="Proteomes" id="UP000007305">
    <property type="component" value="Chromosome 3"/>
</dbReference>
<sequence>MVERDRVSGELGKGFRNNPSPFTNGASNSERRLCLENSYSRSCSQGGDRCVNRCRYGCCFRSANIFIRRLGLHLLQPDKVKREMTLSGSKLAVHFAAVEARFLRASFSSFVDLMGLVTKLVEEYGVANAGHS</sequence>
<dbReference type="InterPro" id="IPR015419">
    <property type="entry name" value="CTAG/Pcc1"/>
</dbReference>
<evidence type="ECO:0000256" key="3">
    <source>
        <dbReference type="ARBA" id="ARBA00007073"/>
    </source>
</evidence>
<dbReference type="OrthoDB" id="10025739at2759"/>
<name>A0A804NCW2_MAIZE</name>
<comment type="similarity">
    <text evidence="3">Belongs to the CTAG/PCC1 family.</text>
</comment>
<reference evidence="8" key="3">
    <citation type="submission" date="2021-05" db="UniProtKB">
        <authorList>
            <consortium name="EnsemblPlants"/>
        </authorList>
    </citation>
    <scope>IDENTIFICATION</scope>
    <source>
        <strain evidence="8">cv. B73</strain>
    </source>
</reference>
<evidence type="ECO:0000256" key="5">
    <source>
        <dbReference type="ARBA" id="ARBA00022694"/>
    </source>
</evidence>
<proteinExistence type="evidence at protein level"/>
<dbReference type="GO" id="GO:0005634">
    <property type="term" value="C:nucleus"/>
    <property type="evidence" value="ECO:0007669"/>
    <property type="project" value="UniProtKB-SubCell"/>
</dbReference>
<dbReference type="FunFam" id="3.30.310.50:FF:000005">
    <property type="entry name" value="L antigen family member 3"/>
    <property type="match status" value="1"/>
</dbReference>
<keyword evidence="9" id="KW-1185">Reference proteome</keyword>
<dbReference type="Gramene" id="Zm00001eb152100_T003">
    <property type="protein sequence ID" value="Zm00001eb152100_P003"/>
    <property type="gene ID" value="Zm00001eb152100"/>
</dbReference>
<dbReference type="GO" id="GO:0005737">
    <property type="term" value="C:cytoplasm"/>
    <property type="evidence" value="ECO:0007669"/>
    <property type="project" value="UniProtKB-SubCell"/>
</dbReference>